<dbReference type="Pfam" id="PF01661">
    <property type="entry name" value="Macro"/>
    <property type="match status" value="1"/>
</dbReference>
<proteinExistence type="predicted"/>
<dbReference type="InterPro" id="IPR043472">
    <property type="entry name" value="Macro_dom-like"/>
</dbReference>
<dbReference type="NCBIfam" id="NF001664">
    <property type="entry name" value="PRK00431.1-6"/>
    <property type="match status" value="1"/>
</dbReference>
<reference evidence="2 3" key="1">
    <citation type="submission" date="2022-04" db="EMBL/GenBank/DDBJ databases">
        <title>Positive selection, recombination, and allopatry shape intraspecific diversity of widespread and dominant cyanobacteria.</title>
        <authorList>
            <person name="Wei J."/>
            <person name="Shu W."/>
            <person name="Hu C."/>
        </authorList>
    </citation>
    <scope>NUCLEOTIDE SEQUENCE [LARGE SCALE GENOMIC DNA]</scope>
    <source>
        <strain evidence="2 3">GB2-A5</strain>
    </source>
</reference>
<sequence>MAVIAGDIIQQKVDAIVNATDRSFSGGGGVDYAIHCAAGPELREECLQLNGCRKGEAKITNGYNLLARWVIHTVGPVWQGGNHGEGDILAQCYRNCLNLAEQYSIRTIAFPAISTGTFGFPTNLASRIAVTEVARFLQKNTSVEKIIFSCFGQTVYDCYLVAIQEILDS</sequence>
<dbReference type="EMBL" id="JAMPKK010000081">
    <property type="protein sequence ID" value="MEP0867680.1"/>
    <property type="molecule type" value="Genomic_DNA"/>
</dbReference>
<name>A0ABV0JWT8_9CYAN</name>
<dbReference type="PANTHER" id="PTHR11106">
    <property type="entry name" value="GANGLIOSIDE INDUCED DIFFERENTIATION ASSOCIATED PROTEIN 2-RELATED"/>
    <property type="match status" value="1"/>
</dbReference>
<dbReference type="SUPFAM" id="SSF52949">
    <property type="entry name" value="Macro domain-like"/>
    <property type="match status" value="1"/>
</dbReference>
<keyword evidence="3" id="KW-1185">Reference proteome</keyword>
<dbReference type="CDD" id="cd02908">
    <property type="entry name" value="Macro_OAADPr_deacetylase"/>
    <property type="match status" value="1"/>
</dbReference>
<evidence type="ECO:0000259" key="1">
    <source>
        <dbReference type="PROSITE" id="PS51154"/>
    </source>
</evidence>
<evidence type="ECO:0000313" key="3">
    <source>
        <dbReference type="Proteomes" id="UP001442494"/>
    </source>
</evidence>
<dbReference type="SMART" id="SM00506">
    <property type="entry name" value="A1pp"/>
    <property type="match status" value="1"/>
</dbReference>
<feature type="domain" description="Macro" evidence="1">
    <location>
        <begin position="1"/>
        <end position="167"/>
    </location>
</feature>
<accession>A0ABV0JWT8</accession>
<comment type="caution">
    <text evidence="2">The sequence shown here is derived from an EMBL/GenBank/DDBJ whole genome shotgun (WGS) entry which is preliminary data.</text>
</comment>
<dbReference type="PANTHER" id="PTHR11106:SF27">
    <property type="entry name" value="MACRO DOMAIN-CONTAINING PROTEIN"/>
    <property type="match status" value="1"/>
</dbReference>
<dbReference type="Proteomes" id="UP001442494">
    <property type="component" value="Unassembled WGS sequence"/>
</dbReference>
<dbReference type="PROSITE" id="PS51154">
    <property type="entry name" value="MACRO"/>
    <property type="match status" value="1"/>
</dbReference>
<dbReference type="InterPro" id="IPR002589">
    <property type="entry name" value="Macro_dom"/>
</dbReference>
<evidence type="ECO:0000313" key="2">
    <source>
        <dbReference type="EMBL" id="MEP0867680.1"/>
    </source>
</evidence>
<organism evidence="2 3">
    <name type="scientific">Funiculus sociatus GB2-A5</name>
    <dbReference type="NCBI Taxonomy" id="2933946"/>
    <lineage>
        <taxon>Bacteria</taxon>
        <taxon>Bacillati</taxon>
        <taxon>Cyanobacteriota</taxon>
        <taxon>Cyanophyceae</taxon>
        <taxon>Coleofasciculales</taxon>
        <taxon>Coleofasciculaceae</taxon>
        <taxon>Funiculus</taxon>
    </lineage>
</organism>
<protein>
    <submittedName>
        <fullName evidence="2">O-acetyl-ADP-ribose deacetylase</fullName>
    </submittedName>
</protein>
<dbReference type="RefSeq" id="WP_190427209.1">
    <property type="nucleotide sequence ID" value="NZ_JAMPKK010000081.1"/>
</dbReference>
<gene>
    <name evidence="2" type="ORF">NDI37_24840</name>
</gene>
<dbReference type="Gene3D" id="3.40.220.10">
    <property type="entry name" value="Leucine Aminopeptidase, subunit E, domain 1"/>
    <property type="match status" value="1"/>
</dbReference>